<organism evidence="3 4">
    <name type="scientific">Gymnopilus dilepis</name>
    <dbReference type="NCBI Taxonomy" id="231916"/>
    <lineage>
        <taxon>Eukaryota</taxon>
        <taxon>Fungi</taxon>
        <taxon>Dikarya</taxon>
        <taxon>Basidiomycota</taxon>
        <taxon>Agaricomycotina</taxon>
        <taxon>Agaricomycetes</taxon>
        <taxon>Agaricomycetidae</taxon>
        <taxon>Agaricales</taxon>
        <taxon>Agaricineae</taxon>
        <taxon>Hymenogastraceae</taxon>
        <taxon>Gymnopilus</taxon>
    </lineage>
</organism>
<feature type="compositionally biased region" description="Polar residues" evidence="1">
    <location>
        <begin position="539"/>
        <end position="557"/>
    </location>
</feature>
<feature type="compositionally biased region" description="Polar residues" evidence="1">
    <location>
        <begin position="641"/>
        <end position="652"/>
    </location>
</feature>
<dbReference type="Gene3D" id="1.10.340.70">
    <property type="match status" value="1"/>
</dbReference>
<keyword evidence="4" id="KW-1185">Reference proteome</keyword>
<feature type="compositionally biased region" description="Polar residues" evidence="1">
    <location>
        <begin position="1"/>
        <end position="16"/>
    </location>
</feature>
<evidence type="ECO:0000313" key="4">
    <source>
        <dbReference type="Proteomes" id="UP000284706"/>
    </source>
</evidence>
<dbReference type="OrthoDB" id="2499658at2759"/>
<feature type="region of interest" description="Disordered" evidence="1">
    <location>
        <begin position="502"/>
        <end position="565"/>
    </location>
</feature>
<name>A0A409XYR6_9AGAR</name>
<dbReference type="Proteomes" id="UP000284706">
    <property type="component" value="Unassembled WGS sequence"/>
</dbReference>
<feature type="region of interest" description="Disordered" evidence="1">
    <location>
        <begin position="286"/>
        <end position="306"/>
    </location>
</feature>
<feature type="region of interest" description="Disordered" evidence="1">
    <location>
        <begin position="1"/>
        <end position="58"/>
    </location>
</feature>
<dbReference type="EMBL" id="NHYE01001406">
    <property type="protein sequence ID" value="PPQ95912.1"/>
    <property type="molecule type" value="Genomic_DNA"/>
</dbReference>
<dbReference type="STRING" id="231916.A0A409XYR6"/>
<dbReference type="AlphaFoldDB" id="A0A409XYR6"/>
<dbReference type="InParanoid" id="A0A409XYR6"/>
<feature type="domain" description="Integrase zinc-binding" evidence="2">
    <location>
        <begin position="170"/>
        <end position="217"/>
    </location>
</feature>
<evidence type="ECO:0000256" key="1">
    <source>
        <dbReference type="SAM" id="MobiDB-lite"/>
    </source>
</evidence>
<gene>
    <name evidence="3" type="ORF">CVT26_016136</name>
</gene>
<protein>
    <recommendedName>
        <fullName evidence="2">Integrase zinc-binding domain-containing protein</fullName>
    </recommendedName>
</protein>
<sequence length="712" mass="76864">MSPTRPSSGSRRNPSTGFKPYARASVSMAVSKSMPSGSSDKSSPTSRSSDSSPNHSFDSAAADFSRLERPGFPTYDQYKQVELSYLQSLTPRRQGKALISQAMFDRIWDVLHEPETPGETAQFRFWARKMFTVSKNHRVTIGPRAHEDDSPQEVLLHDGLLVAIQEQLYDLLCYCHGSTGHGGRDKTCALIRKHYTWVPKDLVSSFIKACPTCIMKKCGNVDSAAALRIAQATASAKPIRKSVSAPAHDGMPVLPAIPDIFQPSVFHPVSVLDSLSSHAHGSSSSTNILPWPPVGGPADGPVSQPALLADDPLEAAYREAILRARGVRTIPGLPTGSPPKGVHAQAMTREVSLYRGLPNGWQYKHEDYASAHAEFLKLRDLSVVEENANDATLGVDMRVRRPRVPSIVPLWAPDQFSPAQFENLDPAISAILDAQFDHPPLPALPHPADLGIENFDEFHRRQEIHGSRDAMQYLLMASEAQHREVMEEARLMGQIDPTLFPFCPVTDSNSQSANDKDHRSDNTDPSTNSPPYMHHRASTPPNSVSAPAAQPPSTSTKRGPVPPRLNLDFAAEKTFQALLAYRDSLGEGGLTPDSPLANMGDDSASRRWYPSNPSPASSESSCGSQVSAFPCGEDSNDGKESAQTTPASSAVTTPVEECGMSGAQGISGGGEGVAALMKSDFEDSKDKSLALKVEEQEVEAALSDGMQVVCAL</sequence>
<evidence type="ECO:0000313" key="3">
    <source>
        <dbReference type="EMBL" id="PPQ95912.1"/>
    </source>
</evidence>
<reference evidence="3 4" key="1">
    <citation type="journal article" date="2018" name="Evol. Lett.">
        <title>Horizontal gene cluster transfer increased hallucinogenic mushroom diversity.</title>
        <authorList>
            <person name="Reynolds H.T."/>
            <person name="Vijayakumar V."/>
            <person name="Gluck-Thaler E."/>
            <person name="Korotkin H.B."/>
            <person name="Matheny P.B."/>
            <person name="Slot J.C."/>
        </authorList>
    </citation>
    <scope>NUCLEOTIDE SEQUENCE [LARGE SCALE GENOMIC DNA]</scope>
    <source>
        <strain evidence="3 4">SRW20</strain>
    </source>
</reference>
<evidence type="ECO:0000259" key="2">
    <source>
        <dbReference type="Pfam" id="PF17921"/>
    </source>
</evidence>
<feature type="region of interest" description="Disordered" evidence="1">
    <location>
        <begin position="587"/>
        <end position="653"/>
    </location>
</feature>
<dbReference type="Pfam" id="PF17921">
    <property type="entry name" value="Integrase_H2C2"/>
    <property type="match status" value="1"/>
</dbReference>
<accession>A0A409XYR6</accession>
<feature type="compositionally biased region" description="Low complexity" evidence="1">
    <location>
        <begin position="610"/>
        <end position="624"/>
    </location>
</feature>
<dbReference type="InterPro" id="IPR041588">
    <property type="entry name" value="Integrase_H2C2"/>
</dbReference>
<feature type="compositionally biased region" description="Low complexity" evidence="1">
    <location>
        <begin position="31"/>
        <end position="58"/>
    </location>
</feature>
<comment type="caution">
    <text evidence="3">The sequence shown here is derived from an EMBL/GenBank/DDBJ whole genome shotgun (WGS) entry which is preliminary data.</text>
</comment>
<proteinExistence type="predicted"/>